<dbReference type="EMBL" id="VWAQ01000014">
    <property type="protein sequence ID" value="KAA5206471.1"/>
    <property type="molecule type" value="Genomic_DNA"/>
</dbReference>
<keyword evidence="2" id="KW-1133">Transmembrane helix</keyword>
<name>A0A5M5XAG8_BACFG</name>
<feature type="transmembrane region" description="Helical" evidence="2">
    <location>
        <begin position="158"/>
        <end position="179"/>
    </location>
</feature>
<comment type="caution">
    <text evidence="3">The sequence shown here is derived from an EMBL/GenBank/DDBJ whole genome shotgun (WGS) entry which is preliminary data.</text>
</comment>
<feature type="compositionally biased region" description="Basic and acidic residues" evidence="1">
    <location>
        <begin position="9"/>
        <end position="18"/>
    </location>
</feature>
<gene>
    <name evidence="3" type="ORF">F2Z25_16225</name>
</gene>
<feature type="transmembrane region" description="Helical" evidence="2">
    <location>
        <begin position="127"/>
        <end position="152"/>
    </location>
</feature>
<sequence>MGKRVNLSKIEKPVKDDNNSDGTVTLTGEELRIFLNVLHKIDDNLMGLATLNHNVIVAKEQVRTYTDGIPAFKEYVELGTRIQAERKTVKNLESTTDSFVCNIEQKLKDSEARLSSIDGRIAIPTQAVYISFVCMVSLATFMLCIIILNLQFWHSSLIWKFVGITIGIAVIGVAITHYLPIWIEKFRKD</sequence>
<keyword evidence="2" id="KW-0472">Membrane</keyword>
<evidence type="ECO:0000256" key="1">
    <source>
        <dbReference type="SAM" id="MobiDB-lite"/>
    </source>
</evidence>
<reference evidence="3 4" key="1">
    <citation type="journal article" date="2019" name="Nat. Med.">
        <title>A library of human gut bacterial isolates paired with longitudinal multiomics data enables mechanistic microbiome research.</title>
        <authorList>
            <person name="Poyet M."/>
            <person name="Groussin M."/>
            <person name="Gibbons S.M."/>
            <person name="Avila-Pacheco J."/>
            <person name="Jiang X."/>
            <person name="Kearney S.M."/>
            <person name="Perrotta A.R."/>
            <person name="Berdy B."/>
            <person name="Zhao S."/>
            <person name="Lieberman T.D."/>
            <person name="Swanson P.K."/>
            <person name="Smith M."/>
            <person name="Roesemann S."/>
            <person name="Alexander J.E."/>
            <person name="Rich S.A."/>
            <person name="Livny J."/>
            <person name="Vlamakis H."/>
            <person name="Clish C."/>
            <person name="Bullock K."/>
            <person name="Deik A."/>
            <person name="Scott J."/>
            <person name="Pierce K.A."/>
            <person name="Xavier R.J."/>
            <person name="Alm E.J."/>
        </authorList>
    </citation>
    <scope>NUCLEOTIDE SEQUENCE [LARGE SCALE GENOMIC DNA]</scope>
    <source>
        <strain evidence="3 4">BIOML-A1</strain>
    </source>
</reference>
<dbReference type="Proteomes" id="UP000429838">
    <property type="component" value="Unassembled WGS sequence"/>
</dbReference>
<proteinExistence type="predicted"/>
<accession>A0A5M5XAG8</accession>
<dbReference type="AlphaFoldDB" id="A0A5M5XAG8"/>
<keyword evidence="2" id="KW-0812">Transmembrane</keyword>
<evidence type="ECO:0008006" key="5">
    <source>
        <dbReference type="Google" id="ProtNLM"/>
    </source>
</evidence>
<feature type="region of interest" description="Disordered" evidence="1">
    <location>
        <begin position="1"/>
        <end position="21"/>
    </location>
</feature>
<evidence type="ECO:0000313" key="4">
    <source>
        <dbReference type="Proteomes" id="UP000429838"/>
    </source>
</evidence>
<evidence type="ECO:0000256" key="2">
    <source>
        <dbReference type="SAM" id="Phobius"/>
    </source>
</evidence>
<evidence type="ECO:0000313" key="3">
    <source>
        <dbReference type="EMBL" id="KAA5206471.1"/>
    </source>
</evidence>
<protein>
    <recommendedName>
        <fullName evidence="5">Transmembrane protein</fullName>
    </recommendedName>
</protein>
<organism evidence="3 4">
    <name type="scientific">Bacteroides fragilis</name>
    <dbReference type="NCBI Taxonomy" id="817"/>
    <lineage>
        <taxon>Bacteria</taxon>
        <taxon>Pseudomonadati</taxon>
        <taxon>Bacteroidota</taxon>
        <taxon>Bacteroidia</taxon>
        <taxon>Bacteroidales</taxon>
        <taxon>Bacteroidaceae</taxon>
        <taxon>Bacteroides</taxon>
    </lineage>
</organism>